<feature type="domain" description="Flagellar hook-length control protein-like C-terminal" evidence="2">
    <location>
        <begin position="380"/>
        <end position="463"/>
    </location>
</feature>
<dbReference type="InterPro" id="IPR021136">
    <property type="entry name" value="Flagellar_hook_control-like_C"/>
</dbReference>
<feature type="region of interest" description="Disordered" evidence="1">
    <location>
        <begin position="255"/>
        <end position="281"/>
    </location>
</feature>
<evidence type="ECO:0000256" key="1">
    <source>
        <dbReference type="SAM" id="MobiDB-lite"/>
    </source>
</evidence>
<evidence type="ECO:0000313" key="3">
    <source>
        <dbReference type="EMBL" id="CED72031.1"/>
    </source>
</evidence>
<evidence type="ECO:0000313" key="4">
    <source>
        <dbReference type="Proteomes" id="UP000032427"/>
    </source>
</evidence>
<reference evidence="4" key="1">
    <citation type="submission" date="2014-09" db="EMBL/GenBank/DDBJ databases">
        <authorList>
            <person name="Hjerde E."/>
        </authorList>
    </citation>
    <scope>NUCLEOTIDE SEQUENCE [LARGE SCALE GENOMIC DNA]</scope>
    <source>
        <strain evidence="4">06/09/139</strain>
    </source>
</reference>
<dbReference type="Gene3D" id="3.30.750.140">
    <property type="match status" value="1"/>
</dbReference>
<name>A0A090IMC5_9GAMM</name>
<dbReference type="AlphaFoldDB" id="A0A090IMC5"/>
<dbReference type="InterPro" id="IPR038610">
    <property type="entry name" value="FliK-like_C_sf"/>
</dbReference>
<feature type="region of interest" description="Disordered" evidence="1">
    <location>
        <begin position="55"/>
        <end position="133"/>
    </location>
</feature>
<dbReference type="InterPro" id="IPR052563">
    <property type="entry name" value="FliK"/>
</dbReference>
<feature type="compositionally biased region" description="Polar residues" evidence="1">
    <location>
        <begin position="121"/>
        <end position="131"/>
    </location>
</feature>
<keyword evidence="4" id="KW-1185">Reference proteome</keyword>
<dbReference type="EMBL" id="LN554846">
    <property type="protein sequence ID" value="CED72031.1"/>
    <property type="molecule type" value="Genomic_DNA"/>
</dbReference>
<dbReference type="OrthoDB" id="1792985at2"/>
<dbReference type="PANTHER" id="PTHR37533">
    <property type="entry name" value="FLAGELLAR HOOK-LENGTH CONTROL PROTEIN"/>
    <property type="match status" value="1"/>
</dbReference>
<protein>
    <submittedName>
        <fullName evidence="3">Polar flagellar hook-length control protein FliK</fullName>
    </submittedName>
</protein>
<dbReference type="GeneID" id="28541543"/>
<feature type="region of interest" description="Disordered" evidence="1">
    <location>
        <begin position="454"/>
        <end position="482"/>
    </location>
</feature>
<feature type="compositionally biased region" description="Polar residues" evidence="1">
    <location>
        <begin position="259"/>
        <end position="271"/>
    </location>
</feature>
<accession>A0A090IMC5</accession>
<feature type="compositionally biased region" description="Basic and acidic residues" evidence="1">
    <location>
        <begin position="55"/>
        <end position="73"/>
    </location>
</feature>
<dbReference type="Proteomes" id="UP000032427">
    <property type="component" value="Chromosome 1"/>
</dbReference>
<keyword evidence="3" id="KW-0969">Cilium</keyword>
<dbReference type="HOGENOM" id="CLU_538241_0_0_6"/>
<dbReference type="KEGG" id="awd:AWOD_I_1966"/>
<sequence>MSSHNISLNSINTSISVKPDTKVMSAESSESDGFLKELKGLIGLNDSSDEVKKVEINSEDVETQKQQEVKLEEVDSTEFSENEELKLEDEKLSKSAATRTEDASELQSVEAIEKEDETSEKTVQINDSMPSEDQKVMIAEEKISEGSELLSRLEQANGVLVSQGKSEKDIKNDDIDLSKIKSVSGQKISEESSTVLVDLSKKAETELTAAEAKEIKEASESEVNTEALITQASVASITGKESSKSVGEITDPVKEINWGQPTTKTDGSETQAKGDALGNKESTKELLTSTALIGKAEAESGKLIDAKKAKIDISALGMNAIANGETVNLTDPKTADSFAQQLANVSGTTATQQSAAVQRSEAANVPLNLRHEQVSDEVAERINMMMAKNLKQIDIRLDPPEMGRMHIRLNMGSGTDSAGVQFTVSNQQARDAIEQTLPRLREMFAQQGIQLADTSVQQQNSGESSQYAYQQEEHSRQGGGFSEDISEEHEINIQVSKPADGISFYA</sequence>
<dbReference type="CDD" id="cd17470">
    <property type="entry name" value="T3SS_Flik_C"/>
    <property type="match status" value="1"/>
</dbReference>
<feature type="compositionally biased region" description="Polar residues" evidence="1">
    <location>
        <begin position="454"/>
        <end position="469"/>
    </location>
</feature>
<proteinExistence type="predicted"/>
<organism evidence="3 4">
    <name type="scientific">Aliivibrio wodanis</name>
    <dbReference type="NCBI Taxonomy" id="80852"/>
    <lineage>
        <taxon>Bacteria</taxon>
        <taxon>Pseudomonadati</taxon>
        <taxon>Pseudomonadota</taxon>
        <taxon>Gammaproteobacteria</taxon>
        <taxon>Vibrionales</taxon>
        <taxon>Vibrionaceae</taxon>
        <taxon>Aliivibrio</taxon>
    </lineage>
</organism>
<gene>
    <name evidence="3" type="primary">fliK</name>
    <name evidence="3" type="ORF">AWOD_I_1966</name>
</gene>
<keyword evidence="3" id="KW-0282">Flagellum</keyword>
<dbReference type="Pfam" id="PF02120">
    <property type="entry name" value="Flg_hook"/>
    <property type="match status" value="1"/>
</dbReference>
<dbReference type="PATRIC" id="fig|80852.17.peg.2033"/>
<dbReference type="PANTHER" id="PTHR37533:SF2">
    <property type="entry name" value="FLAGELLAR HOOK-LENGTH CONTROL PROTEIN"/>
    <property type="match status" value="1"/>
</dbReference>
<keyword evidence="3" id="KW-0966">Cell projection</keyword>
<evidence type="ECO:0000259" key="2">
    <source>
        <dbReference type="Pfam" id="PF02120"/>
    </source>
</evidence>
<dbReference type="STRING" id="80852.AWOD_I_1966"/>
<feature type="compositionally biased region" description="Basic and acidic residues" evidence="1">
    <location>
        <begin position="83"/>
        <end position="93"/>
    </location>
</feature>